<sequence length="182" mass="19039">MRPVDDLRVAPRSKRVRALGIAAALLASSTLSLPTPSVAAPGPQGAPPIAASHATQQVTLAEVNSQVDPAATHLPDLTDILRQSAEAELRAIDWGKQGLRRGYKVSAAITRLESGREGKTLRASCAVSAAVRDERGSLLVIVEGRARAEEEGSLLASAERGALEGAVHGAIHRLPEAIRKAQ</sequence>
<evidence type="ECO:0000313" key="2">
    <source>
        <dbReference type="EMBL" id="AKT39664.1"/>
    </source>
</evidence>
<keyword evidence="1" id="KW-0732">Signal</keyword>
<evidence type="ECO:0000256" key="1">
    <source>
        <dbReference type="SAM" id="SignalP"/>
    </source>
</evidence>
<dbReference type="KEGG" id="ccro:CMC5_038130"/>
<dbReference type="EMBL" id="CP012159">
    <property type="protein sequence ID" value="AKT39664.1"/>
    <property type="molecule type" value="Genomic_DNA"/>
</dbReference>
<keyword evidence="3" id="KW-1185">Reference proteome</keyword>
<accession>A0A0K1EFP7</accession>
<evidence type="ECO:0000313" key="3">
    <source>
        <dbReference type="Proteomes" id="UP000067626"/>
    </source>
</evidence>
<gene>
    <name evidence="2" type="ORF">CMC5_038130</name>
</gene>
<feature type="signal peptide" evidence="1">
    <location>
        <begin position="1"/>
        <end position="39"/>
    </location>
</feature>
<dbReference type="AlphaFoldDB" id="A0A0K1EFP7"/>
<evidence type="ECO:0008006" key="4">
    <source>
        <dbReference type="Google" id="ProtNLM"/>
    </source>
</evidence>
<feature type="chain" id="PRO_5005459398" description="Secreted protein" evidence="1">
    <location>
        <begin position="40"/>
        <end position="182"/>
    </location>
</feature>
<dbReference type="Proteomes" id="UP000067626">
    <property type="component" value="Chromosome"/>
</dbReference>
<name>A0A0K1EFP7_CHOCO</name>
<organism evidence="2 3">
    <name type="scientific">Chondromyces crocatus</name>
    <dbReference type="NCBI Taxonomy" id="52"/>
    <lineage>
        <taxon>Bacteria</taxon>
        <taxon>Pseudomonadati</taxon>
        <taxon>Myxococcota</taxon>
        <taxon>Polyangia</taxon>
        <taxon>Polyangiales</taxon>
        <taxon>Polyangiaceae</taxon>
        <taxon>Chondromyces</taxon>
    </lineage>
</organism>
<reference evidence="2 3" key="1">
    <citation type="submission" date="2015-07" db="EMBL/GenBank/DDBJ databases">
        <title>Genome analysis of myxobacterium Chondromyces crocatus Cm c5 reveals a high potential for natural compound synthesis and the genetic basis for the loss of fruiting body formation.</title>
        <authorList>
            <person name="Zaburannyi N."/>
            <person name="Bunk B."/>
            <person name="Maier J."/>
            <person name="Overmann J."/>
            <person name="Mueller R."/>
        </authorList>
    </citation>
    <scope>NUCLEOTIDE SEQUENCE [LARGE SCALE GENOMIC DNA]</scope>
    <source>
        <strain evidence="2 3">Cm c5</strain>
    </source>
</reference>
<dbReference type="STRING" id="52.CMC5_038130"/>
<protein>
    <recommendedName>
        <fullName evidence="4">Secreted protein</fullName>
    </recommendedName>
</protein>
<proteinExistence type="predicted"/>